<dbReference type="SUPFAM" id="SSF82153">
    <property type="entry name" value="FAS1 domain"/>
    <property type="match status" value="1"/>
</dbReference>
<evidence type="ECO:0000313" key="4">
    <source>
        <dbReference type="Proteomes" id="UP000238642"/>
    </source>
</evidence>
<accession>A0A2S9JSB4</accession>
<evidence type="ECO:0000313" key="3">
    <source>
        <dbReference type="EMBL" id="PRD56169.1"/>
    </source>
</evidence>
<reference evidence="3 4" key="1">
    <citation type="submission" date="2018-02" db="EMBL/GenBank/DDBJ databases">
        <title>The draft genome of Sphingobacterium gobiense H7.</title>
        <authorList>
            <person name="Li L."/>
            <person name="Liu L."/>
            <person name="Zhang X."/>
            <person name="Wang T."/>
            <person name="Liang L."/>
        </authorList>
    </citation>
    <scope>NUCLEOTIDE SEQUENCE [LARGE SCALE GENOMIC DNA]</scope>
    <source>
        <strain evidence="3 4">ACCC 05757</strain>
    </source>
</reference>
<evidence type="ECO:0000259" key="2">
    <source>
        <dbReference type="PROSITE" id="PS50213"/>
    </source>
</evidence>
<sequence>MMKKIKKIRGNLILLLLAVVAFLACSRDDYYTDGGRAEAIFDGSIMEYLDAKPREFDTIAQIVRLAGLEDRFRSDEFTFFAPHDADIKELIGSYTEGGLNRSLYELMLDTIVTLADVDPEIWAFYLQRHMFRGKNLLADYPQIDLNLRSVYGGQNYYSLGDAVCNIGVEFQDAVSSDGSSRLQYMGYRQLGIGYIRDLSKPTEYGRINVSSSDIQPRNGVVHVLDYRDGEFGFSNNQVIVDIIESKR</sequence>
<dbReference type="RefSeq" id="WP_105722716.1">
    <property type="nucleotide sequence ID" value="NZ_PVBS01000001.1"/>
</dbReference>
<protein>
    <recommendedName>
        <fullName evidence="2">FAS1 domain-containing protein</fullName>
    </recommendedName>
</protein>
<keyword evidence="1" id="KW-0732">Signal</keyword>
<comment type="caution">
    <text evidence="3">The sequence shown here is derived from an EMBL/GenBank/DDBJ whole genome shotgun (WGS) entry which is preliminary data.</text>
</comment>
<feature type="domain" description="FAS1" evidence="2">
    <location>
        <begin position="43"/>
        <end position="228"/>
    </location>
</feature>
<feature type="signal peptide" evidence="1">
    <location>
        <begin position="1"/>
        <end position="26"/>
    </location>
</feature>
<dbReference type="InterPro" id="IPR000782">
    <property type="entry name" value="FAS1_domain"/>
</dbReference>
<dbReference type="Proteomes" id="UP000238642">
    <property type="component" value="Unassembled WGS sequence"/>
</dbReference>
<dbReference type="PROSITE" id="PS50213">
    <property type="entry name" value="FAS1"/>
    <property type="match status" value="1"/>
</dbReference>
<dbReference type="InterPro" id="IPR036378">
    <property type="entry name" value="FAS1_dom_sf"/>
</dbReference>
<evidence type="ECO:0000256" key="1">
    <source>
        <dbReference type="SAM" id="SignalP"/>
    </source>
</evidence>
<organism evidence="3 4">
    <name type="scientific">Sphingobacterium gobiense</name>
    <dbReference type="NCBI Taxonomy" id="1382456"/>
    <lineage>
        <taxon>Bacteria</taxon>
        <taxon>Pseudomonadati</taxon>
        <taxon>Bacteroidota</taxon>
        <taxon>Sphingobacteriia</taxon>
        <taxon>Sphingobacteriales</taxon>
        <taxon>Sphingobacteriaceae</taxon>
        <taxon>Sphingobacterium</taxon>
    </lineage>
</organism>
<dbReference type="PROSITE" id="PS51257">
    <property type="entry name" value="PROKAR_LIPOPROTEIN"/>
    <property type="match status" value="1"/>
</dbReference>
<dbReference type="Gene3D" id="2.30.180.10">
    <property type="entry name" value="FAS1 domain"/>
    <property type="match status" value="1"/>
</dbReference>
<dbReference type="AlphaFoldDB" id="A0A2S9JSB4"/>
<proteinExistence type="predicted"/>
<dbReference type="OrthoDB" id="1097608at2"/>
<dbReference type="EMBL" id="PVBS01000001">
    <property type="protein sequence ID" value="PRD56169.1"/>
    <property type="molecule type" value="Genomic_DNA"/>
</dbReference>
<name>A0A2S9JSB4_9SPHI</name>
<gene>
    <name evidence="3" type="ORF">C5749_02530</name>
</gene>
<feature type="chain" id="PRO_5015518218" description="FAS1 domain-containing protein" evidence="1">
    <location>
        <begin position="27"/>
        <end position="247"/>
    </location>
</feature>
<keyword evidence="4" id="KW-1185">Reference proteome</keyword>